<dbReference type="GeneID" id="83216121"/>
<feature type="coiled-coil region" evidence="3">
    <location>
        <begin position="332"/>
        <end position="663"/>
    </location>
</feature>
<feature type="coiled-coil region" evidence="3">
    <location>
        <begin position="170"/>
        <end position="197"/>
    </location>
</feature>
<dbReference type="GO" id="GO:0008017">
    <property type="term" value="F:microtubule binding"/>
    <property type="evidence" value="ECO:0007669"/>
    <property type="project" value="TreeGrafter"/>
</dbReference>
<feature type="domain" description="Centrosomin N-terminal motif 1" evidence="5">
    <location>
        <begin position="119"/>
        <end position="191"/>
    </location>
</feature>
<protein>
    <recommendedName>
        <fullName evidence="5">Centrosomin N-terminal motif 1 domain-containing protein</fullName>
    </recommendedName>
</protein>
<dbReference type="GO" id="GO:0005815">
    <property type="term" value="C:microtubule organizing center"/>
    <property type="evidence" value="ECO:0007669"/>
    <property type="project" value="InterPro"/>
</dbReference>
<gene>
    <name evidence="6" type="ORF">O0I10_008714</name>
</gene>
<dbReference type="EMBL" id="JARTCD010000047">
    <property type="protein sequence ID" value="KAJ8655625.1"/>
    <property type="molecule type" value="Genomic_DNA"/>
</dbReference>
<evidence type="ECO:0000256" key="1">
    <source>
        <dbReference type="ARBA" id="ARBA00004496"/>
    </source>
</evidence>
<proteinExistence type="predicted"/>
<dbReference type="Pfam" id="PF07989">
    <property type="entry name" value="Cnn_1N"/>
    <property type="match status" value="1"/>
</dbReference>
<comment type="subcellular location">
    <subcellularLocation>
        <location evidence="1">Cytoplasm</location>
    </subcellularLocation>
</comment>
<dbReference type="RefSeq" id="XP_058340538.1">
    <property type="nucleotide sequence ID" value="XM_058488715.1"/>
</dbReference>
<evidence type="ECO:0000259" key="5">
    <source>
        <dbReference type="Pfam" id="PF07989"/>
    </source>
</evidence>
<feature type="compositionally biased region" description="Polar residues" evidence="4">
    <location>
        <begin position="1"/>
        <end position="19"/>
    </location>
</feature>
<dbReference type="GO" id="GO:0000132">
    <property type="term" value="P:establishment of mitotic spindle orientation"/>
    <property type="evidence" value="ECO:0007669"/>
    <property type="project" value="TreeGrafter"/>
</dbReference>
<dbReference type="GO" id="GO:0005737">
    <property type="term" value="C:cytoplasm"/>
    <property type="evidence" value="ECO:0007669"/>
    <property type="project" value="UniProtKB-SubCell"/>
</dbReference>
<dbReference type="InterPro" id="IPR012943">
    <property type="entry name" value="Cnn_1N"/>
</dbReference>
<evidence type="ECO:0000256" key="2">
    <source>
        <dbReference type="ARBA" id="ARBA00022490"/>
    </source>
</evidence>
<dbReference type="PANTHER" id="PTHR46930">
    <property type="entry name" value="CDK5 REGULATORY SUBUNIT-ASSOCIATED PROTEIN 2"/>
    <property type="match status" value="1"/>
</dbReference>
<dbReference type="Proteomes" id="UP001234581">
    <property type="component" value="Unassembled WGS sequence"/>
</dbReference>
<reference evidence="6 7" key="1">
    <citation type="submission" date="2023-03" db="EMBL/GenBank/DDBJ databases">
        <title>Genome sequence of Lichtheimia ornata CBS 291.66.</title>
        <authorList>
            <person name="Mohabir J.T."/>
            <person name="Shea T.P."/>
            <person name="Kurbessoian T."/>
            <person name="Berby B."/>
            <person name="Fontaine J."/>
            <person name="Livny J."/>
            <person name="Gnirke A."/>
            <person name="Stajich J.E."/>
            <person name="Cuomo C.A."/>
        </authorList>
    </citation>
    <scope>NUCLEOTIDE SEQUENCE [LARGE SCALE GENOMIC DNA]</scope>
    <source>
        <strain evidence="6">CBS 291.66</strain>
    </source>
</reference>
<evidence type="ECO:0000313" key="7">
    <source>
        <dbReference type="Proteomes" id="UP001234581"/>
    </source>
</evidence>
<feature type="region of interest" description="Disordered" evidence="4">
    <location>
        <begin position="94"/>
        <end position="119"/>
    </location>
</feature>
<keyword evidence="3" id="KW-0175">Coiled coil</keyword>
<dbReference type="GO" id="GO:0090266">
    <property type="term" value="P:regulation of mitotic cell cycle spindle assembly checkpoint"/>
    <property type="evidence" value="ECO:0007669"/>
    <property type="project" value="TreeGrafter"/>
</dbReference>
<feature type="coiled-coil region" evidence="3">
    <location>
        <begin position="230"/>
        <end position="257"/>
    </location>
</feature>
<feature type="region of interest" description="Disordered" evidence="4">
    <location>
        <begin position="1"/>
        <end position="53"/>
    </location>
</feature>
<keyword evidence="7" id="KW-1185">Reference proteome</keyword>
<accession>A0AAD7XV59</accession>
<dbReference type="GO" id="GO:0001578">
    <property type="term" value="P:microtubule bundle formation"/>
    <property type="evidence" value="ECO:0007669"/>
    <property type="project" value="TreeGrafter"/>
</dbReference>
<dbReference type="GO" id="GO:0043015">
    <property type="term" value="F:gamma-tubulin binding"/>
    <property type="evidence" value="ECO:0007669"/>
    <property type="project" value="TreeGrafter"/>
</dbReference>
<comment type="caution">
    <text evidence="6">The sequence shown here is derived from an EMBL/GenBank/DDBJ whole genome shotgun (WGS) entry which is preliminary data.</text>
</comment>
<name>A0AAD7XV59_9FUNG</name>
<dbReference type="InterPro" id="IPR042791">
    <property type="entry name" value="CDK5RAP2"/>
</dbReference>
<evidence type="ECO:0000256" key="3">
    <source>
        <dbReference type="SAM" id="Coils"/>
    </source>
</evidence>
<dbReference type="AlphaFoldDB" id="A0AAD7XV59"/>
<organism evidence="6 7">
    <name type="scientific">Lichtheimia ornata</name>
    <dbReference type="NCBI Taxonomy" id="688661"/>
    <lineage>
        <taxon>Eukaryota</taxon>
        <taxon>Fungi</taxon>
        <taxon>Fungi incertae sedis</taxon>
        <taxon>Mucoromycota</taxon>
        <taxon>Mucoromycotina</taxon>
        <taxon>Mucoromycetes</taxon>
        <taxon>Mucorales</taxon>
        <taxon>Lichtheimiaceae</taxon>
        <taxon>Lichtheimia</taxon>
    </lineage>
</organism>
<dbReference type="GO" id="GO:0007059">
    <property type="term" value="P:chromosome segregation"/>
    <property type="evidence" value="ECO:0007669"/>
    <property type="project" value="TreeGrafter"/>
</dbReference>
<sequence length="876" mass="101518">MANLTANESTSIRPSTRSGSPPLHQLDTATPSDHVSCDEATPVPRSDNVTTTSEGLQQQFGIFNDHSSLFEQVSRIDCQFDQLSIVGDNPILDDQDIQHQHTRTNRSAKREGVSTSSTTLKEQEKTIDILKKENFGLKLKIYNLEKRLDELSPDHMDDALKENVDLKVHISILTQELKKYKKMLLDLNHAMDILQQQLDTTTAAATPSCDLQHGMSAEEKADYDAIVAKCHRQEQENQRLHRMLSELSSENARLRASRGGSMGGYGGLSGKLGRSSSYNNINNVSDTEMDVWSTHHRRRRLTSGAESCSSSSSSRYNTTTATTTLKDASFQHERQAISYKELRQTLNQVQERNAEMASQLVSKNKELDQMYRDLDVMSTSLHETRQQLRDKTNECQALKRELAMIEERRERIPTKDISELLNTISNLRREKDDLDLIVRELRQELDGNTFSHQNEIIKLEKEIDSREEEFIKLEEQVLKVVEGAERLEAREKEKDLVISELRRKLEHTGRHRKEDSMDEIQRLRQDIIIKETQIAEHREQLEDERLCKNDIDELEQQLTKMRQDVKQKEACIQELEAELDYVTEGLNEARARYEDDLKDLERQVTEIEREIRERDVRIASLEGHLEAQADATQRERNIHAEEIKDLEDKIHSLGDTLREKELMLSSMQVQHQQQMVTEEDYEHDLAAVKKHMGARLIQAEEDWEKKITALETKLTMAENKLKNERRISKERISEALYAKRTLQQKLHAASKKNELLNELLDQYKANIEHGSWTQAYHVVNQLNKELQQELEDRDRDLERETCRLQNIQEAHAKLSEEKEQLEDLLARRNSIITHLFERLENTQERKAVMESVLLRQATEEMDTSIYMRSDSGLSSG</sequence>
<dbReference type="GO" id="GO:0097431">
    <property type="term" value="C:mitotic spindle pole"/>
    <property type="evidence" value="ECO:0007669"/>
    <property type="project" value="TreeGrafter"/>
</dbReference>
<feature type="region of interest" description="Disordered" evidence="4">
    <location>
        <begin position="295"/>
        <end position="320"/>
    </location>
</feature>
<feature type="coiled-coil region" evidence="3">
    <location>
        <begin position="700"/>
        <end position="827"/>
    </location>
</feature>
<feature type="compositionally biased region" description="Low complexity" evidence="4">
    <location>
        <begin position="302"/>
        <end position="320"/>
    </location>
</feature>
<keyword evidence="2" id="KW-0963">Cytoplasm</keyword>
<evidence type="ECO:0000256" key="4">
    <source>
        <dbReference type="SAM" id="MobiDB-lite"/>
    </source>
</evidence>
<dbReference type="GO" id="GO:0035371">
    <property type="term" value="C:microtubule plus-end"/>
    <property type="evidence" value="ECO:0007669"/>
    <property type="project" value="TreeGrafter"/>
</dbReference>
<evidence type="ECO:0000313" key="6">
    <source>
        <dbReference type="EMBL" id="KAJ8655625.1"/>
    </source>
</evidence>
<dbReference type="PANTHER" id="PTHR46930:SF1">
    <property type="entry name" value="CDK5 REGULATORY SUBUNIT-ASSOCIATED PROTEIN 2"/>
    <property type="match status" value="1"/>
</dbReference>